<dbReference type="Proteomes" id="UP001493487">
    <property type="component" value="Unassembled WGS sequence"/>
</dbReference>
<dbReference type="EMBL" id="JASKHM010000014">
    <property type="protein sequence ID" value="MEQ4485295.1"/>
    <property type="molecule type" value="Genomic_DNA"/>
</dbReference>
<dbReference type="InterPro" id="IPR012933">
    <property type="entry name" value="HicA_mRNA_interferase"/>
</dbReference>
<keyword evidence="2" id="KW-1185">Reference proteome</keyword>
<organism evidence="1 2">
    <name type="scientific">Cohnella silvisoli</name>
    <dbReference type="NCBI Taxonomy" id="2873699"/>
    <lineage>
        <taxon>Bacteria</taxon>
        <taxon>Bacillati</taxon>
        <taxon>Bacillota</taxon>
        <taxon>Bacilli</taxon>
        <taxon>Bacillales</taxon>
        <taxon>Paenibacillaceae</taxon>
        <taxon>Cohnella</taxon>
    </lineage>
</organism>
<sequence>MSLFRGCGVTVSEGSGSRVRAELDDVKATFHRPHPQRVTDKGALKSVRKFLSEAGVTP</sequence>
<comment type="caution">
    <text evidence="1">The sequence shown here is derived from an EMBL/GenBank/DDBJ whole genome shotgun (WGS) entry which is preliminary data.</text>
</comment>
<accession>A0ABV1KYW0</accession>
<protein>
    <submittedName>
        <fullName evidence="1">Type II toxin-antitoxin system HicA family toxin</fullName>
    </submittedName>
</protein>
<reference evidence="1 2" key="1">
    <citation type="journal article" date="2023" name="Genome Announc.">
        <title>Pan-Genome Analyses of the Genus Cohnella and Proposal of the Novel Species Cohnella silvisoli sp. nov., Isolated from Forest Soil.</title>
        <authorList>
            <person name="Wang C."/>
            <person name="Mao L."/>
            <person name="Bao G."/>
            <person name="Zhu H."/>
        </authorList>
    </citation>
    <scope>NUCLEOTIDE SEQUENCE [LARGE SCALE GENOMIC DNA]</scope>
    <source>
        <strain evidence="1 2">NL03-T5-1</strain>
    </source>
</reference>
<name>A0ABV1KYW0_9BACL</name>
<evidence type="ECO:0000313" key="2">
    <source>
        <dbReference type="Proteomes" id="UP001493487"/>
    </source>
</evidence>
<dbReference type="Pfam" id="PF07927">
    <property type="entry name" value="HicA_toxin"/>
    <property type="match status" value="1"/>
</dbReference>
<gene>
    <name evidence="1" type="ORF">QJS35_23175</name>
</gene>
<dbReference type="RefSeq" id="WP_232187276.1">
    <property type="nucleotide sequence ID" value="NZ_JAIOAP010000012.1"/>
</dbReference>
<evidence type="ECO:0000313" key="1">
    <source>
        <dbReference type="EMBL" id="MEQ4485295.1"/>
    </source>
</evidence>
<proteinExistence type="predicted"/>